<dbReference type="Pfam" id="PF12833">
    <property type="entry name" value="HTH_18"/>
    <property type="match status" value="1"/>
</dbReference>
<dbReference type="AlphaFoldDB" id="A0A1M6C7Y1"/>
<dbReference type="PANTHER" id="PTHR43436">
    <property type="entry name" value="ARAC-FAMILY TRANSCRIPTIONAL REGULATOR"/>
    <property type="match status" value="1"/>
</dbReference>
<dbReference type="FunCoup" id="A0A1M6C7Y1">
    <property type="interactions" value="21"/>
</dbReference>
<dbReference type="InParanoid" id="A0A1M6C7Y1"/>
<protein>
    <submittedName>
        <fullName evidence="4">Transcriptional regulator, AraC family</fullName>
    </submittedName>
</protein>
<proteinExistence type="predicted"/>
<dbReference type="InterPro" id="IPR009057">
    <property type="entry name" value="Homeodomain-like_sf"/>
</dbReference>
<dbReference type="Gene3D" id="1.10.10.60">
    <property type="entry name" value="Homeodomain-like"/>
    <property type="match status" value="1"/>
</dbReference>
<evidence type="ECO:0000259" key="3">
    <source>
        <dbReference type="PROSITE" id="PS01124"/>
    </source>
</evidence>
<dbReference type="PROSITE" id="PS01124">
    <property type="entry name" value="HTH_ARAC_FAMILY_2"/>
    <property type="match status" value="1"/>
</dbReference>
<dbReference type="InterPro" id="IPR018060">
    <property type="entry name" value="HTH_AraC"/>
</dbReference>
<dbReference type="SUPFAM" id="SSF46689">
    <property type="entry name" value="Homeodomain-like"/>
    <property type="match status" value="2"/>
</dbReference>
<feature type="domain" description="HTH araC/xylS-type" evidence="3">
    <location>
        <begin position="194"/>
        <end position="292"/>
    </location>
</feature>
<evidence type="ECO:0000313" key="4">
    <source>
        <dbReference type="EMBL" id="SHI57122.1"/>
    </source>
</evidence>
<keyword evidence="2" id="KW-0804">Transcription</keyword>
<evidence type="ECO:0000256" key="1">
    <source>
        <dbReference type="ARBA" id="ARBA00023015"/>
    </source>
</evidence>
<dbReference type="Pfam" id="PF06719">
    <property type="entry name" value="AraC_N"/>
    <property type="match status" value="1"/>
</dbReference>
<dbReference type="PANTHER" id="PTHR43436:SF1">
    <property type="entry name" value="TRANSCRIPTIONAL REGULATORY PROTEIN"/>
    <property type="match status" value="1"/>
</dbReference>
<organism evidence="4 5">
    <name type="scientific">Rubritalea squalenifaciens DSM 18772</name>
    <dbReference type="NCBI Taxonomy" id="1123071"/>
    <lineage>
        <taxon>Bacteria</taxon>
        <taxon>Pseudomonadati</taxon>
        <taxon>Verrucomicrobiota</taxon>
        <taxon>Verrucomicrobiia</taxon>
        <taxon>Verrucomicrobiales</taxon>
        <taxon>Rubritaleaceae</taxon>
        <taxon>Rubritalea</taxon>
    </lineage>
</organism>
<accession>A0A1M6C7Y1</accession>
<dbReference type="GO" id="GO:0003700">
    <property type="term" value="F:DNA-binding transcription factor activity"/>
    <property type="evidence" value="ECO:0007669"/>
    <property type="project" value="InterPro"/>
</dbReference>
<reference evidence="4 5" key="1">
    <citation type="submission" date="2016-11" db="EMBL/GenBank/DDBJ databases">
        <authorList>
            <person name="Jaros S."/>
            <person name="Januszkiewicz K."/>
            <person name="Wedrychowicz H."/>
        </authorList>
    </citation>
    <scope>NUCLEOTIDE SEQUENCE [LARGE SCALE GENOMIC DNA]</scope>
    <source>
        <strain evidence="4 5">DSM 18772</strain>
    </source>
</reference>
<dbReference type="STRING" id="1123071.SAMN02745181_0413"/>
<sequence length="299" mass="33348">MSPDSESTSYARRILQRMEDPAHPLPAIPGLSFFRFDEPAEPESYLLEPSICFILQGTKRIHLGENVYSYDSDHFLVTPIDLPTIAEIQRASTDQPYLGLALQLDPKLALQYIIQEKLPRAPLPSDHAGLATAPLTAPMRNALHRLLDLIDEPEHISALAPLIQQEILYRALTSPAGPSLLQTISGSQRSYQIGQVIESIKSDLSQSLRIDDLARQHGMSPSTLHHHFKSLTAMSPLQYQKHLRLNAARGLMLNQGIDAANAAFQVGYESPSQFSREYNRLFGAPPLRDIKTLRQKSSQ</sequence>
<dbReference type="EMBL" id="FQYR01000002">
    <property type="protein sequence ID" value="SHI57122.1"/>
    <property type="molecule type" value="Genomic_DNA"/>
</dbReference>
<dbReference type="GO" id="GO:0043565">
    <property type="term" value="F:sequence-specific DNA binding"/>
    <property type="evidence" value="ECO:0007669"/>
    <property type="project" value="InterPro"/>
</dbReference>
<evidence type="ECO:0000256" key="2">
    <source>
        <dbReference type="ARBA" id="ARBA00023163"/>
    </source>
</evidence>
<evidence type="ECO:0000313" key="5">
    <source>
        <dbReference type="Proteomes" id="UP000184510"/>
    </source>
</evidence>
<keyword evidence="1" id="KW-0805">Transcription regulation</keyword>
<dbReference type="SMART" id="SM00342">
    <property type="entry name" value="HTH_ARAC"/>
    <property type="match status" value="1"/>
</dbReference>
<name>A0A1M6C7Y1_9BACT</name>
<gene>
    <name evidence="4" type="ORF">SAMN02745181_0413</name>
</gene>
<dbReference type="Proteomes" id="UP000184510">
    <property type="component" value="Unassembled WGS sequence"/>
</dbReference>
<dbReference type="InterPro" id="IPR009594">
    <property type="entry name" value="Tscrpt_reg_HTH_AraC_N"/>
</dbReference>
<keyword evidence="5" id="KW-1185">Reference proteome</keyword>